<dbReference type="SUPFAM" id="SSF56935">
    <property type="entry name" value="Porins"/>
    <property type="match status" value="1"/>
</dbReference>
<dbReference type="eggNOG" id="COG1629">
    <property type="taxonomic scope" value="Bacteria"/>
</dbReference>
<proteinExistence type="predicted"/>
<feature type="signal peptide" evidence="2">
    <location>
        <begin position="1"/>
        <end position="21"/>
    </location>
</feature>
<evidence type="ECO:0000259" key="3">
    <source>
        <dbReference type="Pfam" id="PF07715"/>
    </source>
</evidence>
<dbReference type="GO" id="GO:0044718">
    <property type="term" value="P:siderophore transmembrane transport"/>
    <property type="evidence" value="ECO:0007669"/>
    <property type="project" value="TreeGrafter"/>
</dbReference>
<dbReference type="EMBL" id="CP013195">
    <property type="protein sequence ID" value="ALO49586.1"/>
    <property type="molecule type" value="Genomic_DNA"/>
</dbReference>
<dbReference type="InterPro" id="IPR039426">
    <property type="entry name" value="TonB-dep_rcpt-like"/>
</dbReference>
<gene>
    <name evidence="4" type="ORF">AS203_11235</name>
</gene>
<dbReference type="Proteomes" id="UP000056252">
    <property type="component" value="Chromosome"/>
</dbReference>
<feature type="domain" description="TonB-dependent receptor plug" evidence="3">
    <location>
        <begin position="116"/>
        <end position="241"/>
    </location>
</feature>
<dbReference type="AlphaFoldDB" id="A0A0S2KNP0"/>
<organism evidence="4 5">
    <name type="scientific">Hoylesella enoeca</name>
    <dbReference type="NCBI Taxonomy" id="76123"/>
    <lineage>
        <taxon>Bacteria</taxon>
        <taxon>Pseudomonadati</taxon>
        <taxon>Bacteroidota</taxon>
        <taxon>Bacteroidia</taxon>
        <taxon>Bacteroidales</taxon>
        <taxon>Prevotellaceae</taxon>
        <taxon>Hoylesella</taxon>
    </lineage>
</organism>
<dbReference type="OrthoDB" id="1151166at2"/>
<dbReference type="SUPFAM" id="SSF49464">
    <property type="entry name" value="Carboxypeptidase regulatory domain-like"/>
    <property type="match status" value="1"/>
</dbReference>
<dbReference type="Pfam" id="PF07715">
    <property type="entry name" value="Plug"/>
    <property type="match status" value="1"/>
</dbReference>
<dbReference type="InterPro" id="IPR012910">
    <property type="entry name" value="Plug_dom"/>
</dbReference>
<dbReference type="Gene3D" id="2.170.130.10">
    <property type="entry name" value="TonB-dependent receptor, plug domain"/>
    <property type="match status" value="1"/>
</dbReference>
<dbReference type="Pfam" id="PF13715">
    <property type="entry name" value="CarbopepD_reg_2"/>
    <property type="match status" value="1"/>
</dbReference>
<keyword evidence="1 2" id="KW-0732">Signal</keyword>
<dbReference type="GO" id="GO:0015344">
    <property type="term" value="F:siderophore uptake transmembrane transporter activity"/>
    <property type="evidence" value="ECO:0007669"/>
    <property type="project" value="TreeGrafter"/>
</dbReference>
<dbReference type="Gene3D" id="2.60.40.1120">
    <property type="entry name" value="Carboxypeptidase-like, regulatory domain"/>
    <property type="match status" value="1"/>
</dbReference>
<evidence type="ECO:0000313" key="4">
    <source>
        <dbReference type="EMBL" id="ALO49586.1"/>
    </source>
</evidence>
<evidence type="ECO:0000313" key="5">
    <source>
        <dbReference type="Proteomes" id="UP000056252"/>
    </source>
</evidence>
<dbReference type="RefSeq" id="WP_025065022.1">
    <property type="nucleotide sequence ID" value="NZ_CP013195.1"/>
</dbReference>
<evidence type="ECO:0000256" key="1">
    <source>
        <dbReference type="ARBA" id="ARBA00022729"/>
    </source>
</evidence>
<feature type="chain" id="PRO_5006602028" evidence="2">
    <location>
        <begin position="22"/>
        <end position="909"/>
    </location>
</feature>
<name>A0A0S2KNP0_9BACT</name>
<accession>A0A0S2KNP0</accession>
<dbReference type="PANTHER" id="PTHR30069:SF29">
    <property type="entry name" value="HEMOGLOBIN AND HEMOGLOBIN-HAPTOGLOBIN-BINDING PROTEIN 1-RELATED"/>
    <property type="match status" value="1"/>
</dbReference>
<dbReference type="InterPro" id="IPR037066">
    <property type="entry name" value="Plug_dom_sf"/>
</dbReference>
<dbReference type="KEGG" id="peo:AS203_11235"/>
<evidence type="ECO:0000256" key="2">
    <source>
        <dbReference type="SAM" id="SignalP"/>
    </source>
</evidence>
<dbReference type="GO" id="GO:0009279">
    <property type="term" value="C:cell outer membrane"/>
    <property type="evidence" value="ECO:0007669"/>
    <property type="project" value="TreeGrafter"/>
</dbReference>
<keyword evidence="5" id="KW-1185">Reference proteome</keyword>
<sequence length="909" mass="102001">MTKVRIGLLCICCLWTLAGWAQSKLHATVLDRESHEPIVGATITVEGQKKGGAVTDVSGRFVIDTAAGKTLIITYIGYQRLSVRAAEGAVYTLVPDVKRLGEVIVTAQESRGLAGASVIRRHAMEHLQPSSFADLLELLPGGRAHDPSLTAPNTIHLREALPSSNSNYATSSLGTSFILDGAPISNNANMQFLASSWELKATTRDFTNQGADMRTIPTDDIERVEIVRGIPSVEYGDLTSGVVRIERKRGGHDLNARLKADMGSKLFHLAKGFEWNGKRTLNLSADYLDARSDPRNTLENYQRITLSARFGKLWTGEKQDIQLSTNLDYGGSFDRAKVDPDLNYGNVDRYKSTYNRIAALTSVEVKTKRATWFKSFLASVSSSYQHDLLSRTRLVQLQRETPAATTLAEGESNAVLLPFTYTATQDVDGKPFNLFAKLNAHFQLPTHRVSNTLLIGIDWNMDKNYGYGQVFDPLRPLYPGTSARARRLSSIRALHTVSAYAEERIAVSVGQNRFELVGGLRASEMLNLPTTYMMHGKVYLDPRVNTGWTFPRFTLANRSSSVRIAVGVGRHTKTPTMDQLYPGLAYLDITQLNYYHNNPAYRLINQQTYRIDPTNETLCPARNLKWEVSADVNVGGNRLSVTLFREDMRSGFRSSTIYSPFTYKQYDASGINASTLTAPPSVSDLPYTTVTELFGHSECTNGSRTLKRGIEYTFASERIKRFHTRLTITGAWFVTLYRNSITSMQRPSAVVGGKQIPYVGIYKDVDGVKNQMANTNFTFDTDIPKLRLGFSVSAQCLWFTSSQRQRLSNAPDQYMSADGSVHDWQPTDAQDTYLRWLVRTYTDADYRKRTLPFCMNLNLKVTKKLLNDRLNIAMFCNKIWDYTPDYRDNGTMIRRHVNPYFGLEMNVKI</sequence>
<keyword evidence="4" id="KW-0675">Receptor</keyword>
<dbReference type="STRING" id="76123.AS203_11235"/>
<reference evidence="5" key="1">
    <citation type="submission" date="2015-11" db="EMBL/GenBank/DDBJ databases">
        <authorList>
            <person name="Holder M.E."/>
            <person name="Ajami N.J."/>
            <person name="Petrosino J.F."/>
        </authorList>
    </citation>
    <scope>NUCLEOTIDE SEQUENCE [LARGE SCALE GENOMIC DNA]</scope>
    <source>
        <strain evidence="5">F0113</strain>
    </source>
</reference>
<protein>
    <submittedName>
        <fullName evidence="4">TonB-dependent receptor</fullName>
    </submittedName>
</protein>
<dbReference type="PANTHER" id="PTHR30069">
    <property type="entry name" value="TONB-DEPENDENT OUTER MEMBRANE RECEPTOR"/>
    <property type="match status" value="1"/>
</dbReference>
<dbReference type="InterPro" id="IPR008969">
    <property type="entry name" value="CarboxyPept-like_regulatory"/>
</dbReference>